<dbReference type="Pfam" id="PF13864">
    <property type="entry name" value="Enkurin"/>
    <property type="match status" value="1"/>
</dbReference>
<evidence type="ECO:0000259" key="7">
    <source>
        <dbReference type="PROSITE" id="PS51665"/>
    </source>
</evidence>
<keyword evidence="4" id="KW-0206">Cytoskeleton</keyword>
<evidence type="ECO:0000256" key="1">
    <source>
        <dbReference type="ARBA" id="ARBA00004138"/>
    </source>
</evidence>
<comment type="caution">
    <text evidence="8">The sequence shown here is derived from an EMBL/GenBank/DDBJ whole genome shotgun (WGS) entry which is preliminary data.</text>
</comment>
<evidence type="ECO:0000256" key="2">
    <source>
        <dbReference type="ARBA" id="ARBA00004245"/>
    </source>
</evidence>
<name>A0A6G0ZEH8_APHCR</name>
<dbReference type="PANTHER" id="PTHR21490:SF2">
    <property type="entry name" value="ENKURIN DOMAIN-CONTAINING PROTEIN 1"/>
    <property type="match status" value="1"/>
</dbReference>
<feature type="compositionally biased region" description="Polar residues" evidence="6">
    <location>
        <begin position="37"/>
        <end position="60"/>
    </location>
</feature>
<dbReference type="OrthoDB" id="10264920at2759"/>
<keyword evidence="5" id="KW-0966">Cell projection</keyword>
<keyword evidence="3" id="KW-0963">Cytoplasm</keyword>
<gene>
    <name evidence="8" type="ORF">FWK35_00002124</name>
</gene>
<dbReference type="InterPro" id="IPR027012">
    <property type="entry name" value="Enkurin_dom"/>
</dbReference>
<organism evidence="8 9">
    <name type="scientific">Aphis craccivora</name>
    <name type="common">Cowpea aphid</name>
    <dbReference type="NCBI Taxonomy" id="307492"/>
    <lineage>
        <taxon>Eukaryota</taxon>
        <taxon>Metazoa</taxon>
        <taxon>Ecdysozoa</taxon>
        <taxon>Arthropoda</taxon>
        <taxon>Hexapoda</taxon>
        <taxon>Insecta</taxon>
        <taxon>Pterygota</taxon>
        <taxon>Neoptera</taxon>
        <taxon>Paraneoptera</taxon>
        <taxon>Hemiptera</taxon>
        <taxon>Sternorrhyncha</taxon>
        <taxon>Aphidomorpha</taxon>
        <taxon>Aphidoidea</taxon>
        <taxon>Aphididae</taxon>
        <taxon>Aphidini</taxon>
        <taxon>Aphis</taxon>
        <taxon>Aphis</taxon>
    </lineage>
</organism>
<dbReference type="AlphaFoldDB" id="A0A6G0ZEH8"/>
<evidence type="ECO:0000313" key="9">
    <source>
        <dbReference type="Proteomes" id="UP000478052"/>
    </source>
</evidence>
<comment type="subcellular location">
    <subcellularLocation>
        <location evidence="1">Cell projection</location>
        <location evidence="1">Cilium</location>
    </subcellularLocation>
    <subcellularLocation>
        <location evidence="2">Cytoplasm</location>
        <location evidence="2">Cytoskeleton</location>
    </subcellularLocation>
</comment>
<dbReference type="EMBL" id="VUJU01000611">
    <property type="protein sequence ID" value="KAF0769333.1"/>
    <property type="molecule type" value="Genomic_DNA"/>
</dbReference>
<dbReference type="PROSITE" id="PS51665">
    <property type="entry name" value="ENKURIN"/>
    <property type="match status" value="1"/>
</dbReference>
<dbReference type="GO" id="GO:0005929">
    <property type="term" value="C:cilium"/>
    <property type="evidence" value="ECO:0007669"/>
    <property type="project" value="UniProtKB-SubCell"/>
</dbReference>
<feature type="region of interest" description="Disordered" evidence="6">
    <location>
        <begin position="37"/>
        <end position="75"/>
    </location>
</feature>
<proteinExistence type="predicted"/>
<evidence type="ECO:0000256" key="6">
    <source>
        <dbReference type="SAM" id="MobiDB-lite"/>
    </source>
</evidence>
<dbReference type="GO" id="GO:0005881">
    <property type="term" value="C:cytoplasmic microtubule"/>
    <property type="evidence" value="ECO:0007669"/>
    <property type="project" value="TreeGrafter"/>
</dbReference>
<feature type="compositionally biased region" description="Low complexity" evidence="6">
    <location>
        <begin position="162"/>
        <end position="177"/>
    </location>
</feature>
<evidence type="ECO:0000313" key="8">
    <source>
        <dbReference type="EMBL" id="KAF0769333.1"/>
    </source>
</evidence>
<sequence length="333" mass="38223">MCSIRDFFPVEYRTSGVKPKKNFIQENKRYVTKLAKSTQSSKENLNPSNKLPCVNNQNFKLRQGPSKEPIPENSKKKIKSIDLDQIDASIRSIRSAIAQTKITQKKLGIKNVGNVSLTFRDQATQTVNPHELENKLKDNNIRYPISETSDMAKTIQTKQVNTTSVQTESSESEYSNSMSKINVKSINHQDKINSKKKLPNPVKLKENVMGHHQPGEIPKYLKDRKALIEKNEKETQKKLAIRRELGIDDPACPPGHVLLPETERLDHLAKIRKDYNQLIMQLNMLPVSSDSYKMKEKRKHIEKELDQVQLGIKLFSKEKLYVKINQNMAASYK</sequence>
<evidence type="ECO:0000256" key="4">
    <source>
        <dbReference type="ARBA" id="ARBA00023212"/>
    </source>
</evidence>
<accession>A0A6G0ZEH8</accession>
<feature type="region of interest" description="Disordered" evidence="6">
    <location>
        <begin position="157"/>
        <end position="177"/>
    </location>
</feature>
<feature type="domain" description="Enkurin" evidence="7">
    <location>
        <begin position="231"/>
        <end position="323"/>
    </location>
</feature>
<dbReference type="InterPro" id="IPR052102">
    <property type="entry name" value="Enkurin_domain-protein"/>
</dbReference>
<reference evidence="8 9" key="1">
    <citation type="submission" date="2019-08" db="EMBL/GenBank/DDBJ databases">
        <title>Whole genome of Aphis craccivora.</title>
        <authorList>
            <person name="Voronova N.V."/>
            <person name="Shulinski R.S."/>
            <person name="Bandarenka Y.V."/>
            <person name="Zhorov D.G."/>
            <person name="Warner D."/>
        </authorList>
    </citation>
    <scope>NUCLEOTIDE SEQUENCE [LARGE SCALE GENOMIC DNA]</scope>
    <source>
        <strain evidence="8">180601</strain>
        <tissue evidence="8">Whole Body</tissue>
    </source>
</reference>
<evidence type="ECO:0000256" key="5">
    <source>
        <dbReference type="ARBA" id="ARBA00023273"/>
    </source>
</evidence>
<dbReference type="PANTHER" id="PTHR21490">
    <property type="entry name" value="ENKURIN-RELATED"/>
    <property type="match status" value="1"/>
</dbReference>
<evidence type="ECO:0000256" key="3">
    <source>
        <dbReference type="ARBA" id="ARBA00022490"/>
    </source>
</evidence>
<dbReference type="Proteomes" id="UP000478052">
    <property type="component" value="Unassembled WGS sequence"/>
</dbReference>
<protein>
    <submittedName>
        <fullName evidence="8">Enkurin domain-containing protein</fullName>
    </submittedName>
</protein>
<keyword evidence="9" id="KW-1185">Reference proteome</keyword>